<evidence type="ECO:0000256" key="1">
    <source>
        <dbReference type="ARBA" id="ARBA00022723"/>
    </source>
</evidence>
<feature type="domain" description="NodB homology" evidence="6">
    <location>
        <begin position="179"/>
        <end position="377"/>
    </location>
</feature>
<dbReference type="PANTHER" id="PTHR10587">
    <property type="entry name" value="GLYCOSYL TRANSFERASE-RELATED"/>
    <property type="match status" value="1"/>
</dbReference>
<dbReference type="InterPro" id="IPR011330">
    <property type="entry name" value="Glyco_hydro/deAcase_b/a-brl"/>
</dbReference>
<evidence type="ECO:0000259" key="6">
    <source>
        <dbReference type="PROSITE" id="PS51677"/>
    </source>
</evidence>
<keyword evidence="5" id="KW-0812">Transmembrane</keyword>
<dbReference type="PANTHER" id="PTHR10587:SF133">
    <property type="entry name" value="CHITIN DEACETYLASE 1-RELATED"/>
    <property type="match status" value="1"/>
</dbReference>
<feature type="transmembrane region" description="Helical" evidence="5">
    <location>
        <begin position="82"/>
        <end position="101"/>
    </location>
</feature>
<protein>
    <submittedName>
        <fullName evidence="7">Polysaccharide deacetylase</fullName>
    </submittedName>
    <submittedName>
        <fullName evidence="8">Xylanase</fullName>
    </submittedName>
</protein>
<dbReference type="SMR" id="A0A2S7F9E8"/>
<keyword evidence="8" id="KW-0624">Polysaccharide degradation</keyword>
<dbReference type="GO" id="GO:0046872">
    <property type="term" value="F:metal ion binding"/>
    <property type="evidence" value="ECO:0007669"/>
    <property type="project" value="UniProtKB-KW"/>
</dbReference>
<sequence length="380" mass="43524">MDEFENNEFEDKEMTIEKCLKAINETQNKIAEEESMKRIIRETLKEINEKEILEKDKNFKNAIENKFKRIEVLLSKKKVKNIIMRIMMFLVMTIFVFNGALNKAYANDYELNTIGNTNSNNETSRDDIGEESTSENNNSNQNEIKSSKGVNKEGEEYSYDAVKINDKLKKGDYSNGGEKIVFLTFDDGTSTTVTPKVLKILDQYNIKATFFLMGKNIDNGGDAAKELVKEEYNSGHAIGNHSYSHDYNILYPGRTLNLESFKEDFNKNTKLLKAILGDDFSTRVIRCPGGYMSWKGMNQLDGYLNDNNMTYIDWNALSKDAEGKKKNADELFQNAVDTSKNKEIVVLLMHDTYGKEETAKSLPKIIEYFKNSGYEFKTLA</sequence>
<dbReference type="KEGG" id="cbut:ATN24_05575"/>
<keyword evidence="2 8" id="KW-0378">Hydrolase</keyword>
<feature type="region of interest" description="Disordered" evidence="4">
    <location>
        <begin position="113"/>
        <end position="150"/>
    </location>
</feature>
<dbReference type="RefSeq" id="WP_002581165.1">
    <property type="nucleotide sequence ID" value="NZ_BKBB01000016.1"/>
</dbReference>
<gene>
    <name evidence="8" type="ORF">AWN73_14715</name>
    <name evidence="7" type="ORF">CBU02nite_28670</name>
</gene>
<comment type="caution">
    <text evidence="8">The sequence shown here is derived from an EMBL/GenBank/DDBJ whole genome shotgun (WGS) entry which is preliminary data.</text>
</comment>
<evidence type="ECO:0000313" key="9">
    <source>
        <dbReference type="Proteomes" id="UP000238081"/>
    </source>
</evidence>
<dbReference type="InterPro" id="IPR050248">
    <property type="entry name" value="Polysacc_deacetylase_ArnD"/>
</dbReference>
<keyword evidence="8" id="KW-0858">Xylan degradation</keyword>
<dbReference type="Pfam" id="PF01522">
    <property type="entry name" value="Polysacc_deac_1"/>
    <property type="match status" value="1"/>
</dbReference>
<dbReference type="GO" id="GO:0045493">
    <property type="term" value="P:xylan catabolic process"/>
    <property type="evidence" value="ECO:0007669"/>
    <property type="project" value="UniProtKB-KW"/>
</dbReference>
<dbReference type="GO" id="GO:0016798">
    <property type="term" value="F:hydrolase activity, acting on glycosyl bonds"/>
    <property type="evidence" value="ECO:0007669"/>
    <property type="project" value="UniProtKB-KW"/>
</dbReference>
<feature type="compositionally biased region" description="Polar residues" evidence="4">
    <location>
        <begin position="113"/>
        <end position="122"/>
    </location>
</feature>
<evidence type="ECO:0000256" key="5">
    <source>
        <dbReference type="SAM" id="Phobius"/>
    </source>
</evidence>
<dbReference type="Proteomes" id="UP000238081">
    <property type="component" value="Unassembled WGS sequence"/>
</dbReference>
<dbReference type="InterPro" id="IPR002509">
    <property type="entry name" value="NODB_dom"/>
</dbReference>
<dbReference type="EMBL" id="BKBC01000046">
    <property type="protein sequence ID" value="GEQ22361.1"/>
    <property type="molecule type" value="Genomic_DNA"/>
</dbReference>
<dbReference type="GO" id="GO:0016020">
    <property type="term" value="C:membrane"/>
    <property type="evidence" value="ECO:0007669"/>
    <property type="project" value="TreeGrafter"/>
</dbReference>
<dbReference type="CDD" id="cd10944">
    <property type="entry name" value="CE4_SmPgdA_like"/>
    <property type="match status" value="1"/>
</dbReference>
<proteinExistence type="predicted"/>
<keyword evidence="8" id="KW-0119">Carbohydrate metabolism</keyword>
<dbReference type="OrthoDB" id="258610at2"/>
<dbReference type="Proteomes" id="UP000321089">
    <property type="component" value="Unassembled WGS sequence"/>
</dbReference>
<keyword evidence="5" id="KW-1133">Transmembrane helix</keyword>
<keyword evidence="5" id="KW-0472">Membrane</keyword>
<feature type="coiled-coil region" evidence="3">
    <location>
        <begin position="16"/>
        <end position="50"/>
    </location>
</feature>
<reference evidence="7 10" key="2">
    <citation type="submission" date="2019-07" db="EMBL/GenBank/DDBJ databases">
        <title>Whole genome shotgun sequence of Clostridium butyricum NBRC 3858.</title>
        <authorList>
            <person name="Hosoyama A."/>
            <person name="Uohara A."/>
            <person name="Ohji S."/>
            <person name="Ichikawa N."/>
        </authorList>
    </citation>
    <scope>NUCLEOTIDE SEQUENCE [LARGE SCALE GENOMIC DNA]</scope>
    <source>
        <strain evidence="7 10">NBRC 3858</strain>
    </source>
</reference>
<evidence type="ECO:0000313" key="10">
    <source>
        <dbReference type="Proteomes" id="UP000321089"/>
    </source>
</evidence>
<keyword evidence="8" id="KW-0326">Glycosidase</keyword>
<dbReference type="PROSITE" id="PS51677">
    <property type="entry name" value="NODB"/>
    <property type="match status" value="1"/>
</dbReference>
<evidence type="ECO:0000313" key="7">
    <source>
        <dbReference type="EMBL" id="GEQ22361.1"/>
    </source>
</evidence>
<accession>A0A2S7F9E8</accession>
<evidence type="ECO:0000313" key="8">
    <source>
        <dbReference type="EMBL" id="PPV14120.1"/>
    </source>
</evidence>
<feature type="compositionally biased region" description="Low complexity" evidence="4">
    <location>
        <begin position="134"/>
        <end position="144"/>
    </location>
</feature>
<reference evidence="8 9" key="1">
    <citation type="submission" date="2016-01" db="EMBL/GenBank/DDBJ databases">
        <title>Characterization of the Clostridium difficile lineages that are prevalent in Hong Kong and China.</title>
        <authorList>
            <person name="Kwok J.S.-L."/>
            <person name="Lam W.-Y."/>
            <person name="Ip M."/>
            <person name="Chan T.-F."/>
            <person name="Hawkey P.M."/>
            <person name="Tsui S.K.-W."/>
        </authorList>
    </citation>
    <scope>NUCLEOTIDE SEQUENCE [LARGE SCALE GENOMIC DNA]</scope>
    <source>
        <strain evidence="8 9">300064</strain>
    </source>
</reference>
<name>A0A2S7F9E8_CLOBU</name>
<dbReference type="Gene3D" id="3.20.20.370">
    <property type="entry name" value="Glycoside hydrolase/deacetylase"/>
    <property type="match status" value="1"/>
</dbReference>
<organism evidence="8 9">
    <name type="scientific">Clostridium butyricum</name>
    <dbReference type="NCBI Taxonomy" id="1492"/>
    <lineage>
        <taxon>Bacteria</taxon>
        <taxon>Bacillati</taxon>
        <taxon>Bacillota</taxon>
        <taxon>Clostridia</taxon>
        <taxon>Eubacteriales</taxon>
        <taxon>Clostridiaceae</taxon>
        <taxon>Clostridium</taxon>
    </lineage>
</organism>
<keyword evidence="3" id="KW-0175">Coiled coil</keyword>
<dbReference type="SUPFAM" id="SSF88713">
    <property type="entry name" value="Glycoside hydrolase/deacetylase"/>
    <property type="match status" value="1"/>
</dbReference>
<dbReference type="GO" id="GO:0016810">
    <property type="term" value="F:hydrolase activity, acting on carbon-nitrogen (but not peptide) bonds"/>
    <property type="evidence" value="ECO:0007669"/>
    <property type="project" value="InterPro"/>
</dbReference>
<dbReference type="AlphaFoldDB" id="A0A2S7F9E8"/>
<dbReference type="EMBL" id="LRDH01000112">
    <property type="protein sequence ID" value="PPV14120.1"/>
    <property type="molecule type" value="Genomic_DNA"/>
</dbReference>
<evidence type="ECO:0000256" key="4">
    <source>
        <dbReference type="SAM" id="MobiDB-lite"/>
    </source>
</evidence>
<keyword evidence="1" id="KW-0479">Metal-binding</keyword>
<evidence type="ECO:0000256" key="3">
    <source>
        <dbReference type="SAM" id="Coils"/>
    </source>
</evidence>
<evidence type="ECO:0000256" key="2">
    <source>
        <dbReference type="ARBA" id="ARBA00022801"/>
    </source>
</evidence>